<organism evidence="2 3">
    <name type="scientific">Delftia acidovorans</name>
    <name type="common">Pseudomonas acidovorans</name>
    <name type="synonym">Comamonas acidovorans</name>
    <dbReference type="NCBI Taxonomy" id="80866"/>
    <lineage>
        <taxon>Bacteria</taxon>
        <taxon>Pseudomonadati</taxon>
        <taxon>Pseudomonadota</taxon>
        <taxon>Betaproteobacteria</taxon>
        <taxon>Burkholderiales</taxon>
        <taxon>Comamonadaceae</taxon>
        <taxon>Delftia</taxon>
    </lineage>
</organism>
<feature type="compositionally biased region" description="Gly residues" evidence="1">
    <location>
        <begin position="248"/>
        <end position="280"/>
    </location>
</feature>
<evidence type="ECO:0000313" key="2">
    <source>
        <dbReference type="EMBL" id="QPS10103.1"/>
    </source>
</evidence>
<feature type="compositionally biased region" description="Low complexity" evidence="1">
    <location>
        <begin position="158"/>
        <end position="167"/>
    </location>
</feature>
<feature type="region of interest" description="Disordered" evidence="1">
    <location>
        <begin position="125"/>
        <end position="188"/>
    </location>
</feature>
<proteinExistence type="predicted"/>
<reference evidence="2 3" key="1">
    <citation type="submission" date="2020-12" db="EMBL/GenBank/DDBJ databases">
        <title>FDA dAtabase for Regulatory Grade micrObial Sequences (FDA-ARGOS): Supporting development and validation of Infectious Disease Dx tests.</title>
        <authorList>
            <person name="Sproer C."/>
            <person name="Gronow S."/>
            <person name="Severitt S."/>
            <person name="Schroder I."/>
            <person name="Tallon L."/>
            <person name="Sadzewicz L."/>
            <person name="Zhao X."/>
            <person name="Boylan J."/>
            <person name="Ott S."/>
            <person name="Bowen H."/>
            <person name="Vavikolanu K."/>
            <person name="Mehta A."/>
            <person name="Aluvathingal J."/>
            <person name="Nadendla S."/>
            <person name="Lowell S."/>
            <person name="Myers T."/>
            <person name="Yan Y."/>
            <person name="Sichtig H."/>
        </authorList>
    </citation>
    <scope>NUCLEOTIDE SEQUENCE [LARGE SCALE GENOMIC DNA]</scope>
    <source>
        <strain evidence="2 3">FDAARGOS_909</strain>
    </source>
</reference>
<feature type="region of interest" description="Disordered" evidence="1">
    <location>
        <begin position="248"/>
        <end position="298"/>
    </location>
</feature>
<gene>
    <name evidence="2" type="ORF">I6G66_08920</name>
</gene>
<sequence>MSKKMTALPLLAMERGMATGPSRRFRGSFTPSCLGWLGWLGWLGCLVAVPALAQGLATQSFTAPGIYSYVVPVGTAALQVVVRGAAGGAGGWDDARGGDGAGGSIVSATITVKGGETVSLVVGEGGEGALAPPKRARPPRVDPFGSGGAGGGDGHSQRPGALTAALAGAGGRGGDASPTGSSPGGGGGGGASLLNVGGAAVLAAGGGAGGSNSRIFSGGNWSVVADSAVNALVLNQQDGACVAMAQGRAGGDGAAGSDGSGGGGGGGGYPGHAGAGGVNGLDGRTGRNSGAGGSGDSCTLDAGPYKVTRASISAGNATLADRVEKMVAQASGENGSITITAVAAAAPSPAPSGAQAVPVFDGMGWLLMACSLGGLGAALARHRKRQTP</sequence>
<evidence type="ECO:0000313" key="3">
    <source>
        <dbReference type="Proteomes" id="UP000594778"/>
    </source>
</evidence>
<dbReference type="AlphaFoldDB" id="A0A7T2S787"/>
<name>A0A7T2S787_DELAC</name>
<dbReference type="RefSeq" id="WP_197956747.1">
    <property type="nucleotide sequence ID" value="NZ_CP065668.1"/>
</dbReference>
<dbReference type="EMBL" id="CP065668">
    <property type="protein sequence ID" value="QPS10103.1"/>
    <property type="molecule type" value="Genomic_DNA"/>
</dbReference>
<protein>
    <submittedName>
        <fullName evidence="2">Uncharacterized protein</fullName>
    </submittedName>
</protein>
<dbReference type="Proteomes" id="UP000594778">
    <property type="component" value="Chromosome"/>
</dbReference>
<accession>A0A7T2S787</accession>
<feature type="compositionally biased region" description="Gly residues" evidence="1">
    <location>
        <begin position="145"/>
        <end position="154"/>
    </location>
</feature>
<evidence type="ECO:0000256" key="1">
    <source>
        <dbReference type="SAM" id="MobiDB-lite"/>
    </source>
</evidence>